<name>A0AAU0EY94_9FLAO</name>
<gene>
    <name evidence="1" type="ORF">BPO_0431</name>
</gene>
<dbReference type="KEGG" id="bpor:BPO_0431"/>
<reference evidence="1" key="1">
    <citation type="submission" date="2023-10" db="EMBL/GenBank/DDBJ databases">
        <title>Characterization and whole genome sequencing of a novel strain of Bergeyella porcorum QD2021 isolated from pig.</title>
        <authorList>
            <person name="Liu G."/>
            <person name="Chen C."/>
            <person name="Han X."/>
        </authorList>
    </citation>
    <scope>NUCLEOTIDE SEQUENCE</scope>
    <source>
        <strain evidence="1">QD2021</strain>
    </source>
</reference>
<dbReference type="Gene3D" id="2.180.10.10">
    <property type="entry name" value="RHS repeat-associated core"/>
    <property type="match status" value="1"/>
</dbReference>
<dbReference type="AlphaFoldDB" id="A0AAU0EY94"/>
<keyword evidence="2" id="KW-1185">Reference proteome</keyword>
<evidence type="ECO:0008006" key="3">
    <source>
        <dbReference type="Google" id="ProtNLM"/>
    </source>
</evidence>
<sequence>MKHLILFSVAALSLTACRNDDDNTSSNNVDVLPVKIESIEDGKSYVYNFKYDNNKIVELIGEENNITFTYAGDLISGFNGKDGKDIENYAFTYNSNGQLTSATYTMTEGDGEYTTVGKKSYTYNADGTVTEKDESTSTRKSDPSYLRSSVTNYTYTLNNGQITKVVEDNPYDISTTNYTYDSKNGIFKNVKGFSNAVLGLFEYFSDFSSITQNNFDKMESTTSSKSSNYNNSISYKHTYEYNANNYPTKITTEYKYDSTSSSSYTYNITYNK</sequence>
<dbReference type="RefSeq" id="WP_327984746.1">
    <property type="nucleotide sequence ID" value="NZ_CP136426.1"/>
</dbReference>
<accession>A0AAU0EY94</accession>
<organism evidence="1 2">
    <name type="scientific">Bergeyella porcorum</name>
    <dbReference type="NCBI Taxonomy" id="1735111"/>
    <lineage>
        <taxon>Bacteria</taxon>
        <taxon>Pseudomonadati</taxon>
        <taxon>Bacteroidota</taxon>
        <taxon>Flavobacteriia</taxon>
        <taxon>Flavobacteriales</taxon>
        <taxon>Weeksellaceae</taxon>
        <taxon>Bergeyella</taxon>
    </lineage>
</organism>
<dbReference type="EMBL" id="CP136426">
    <property type="protein sequence ID" value="WOC51078.1"/>
    <property type="molecule type" value="Genomic_DNA"/>
</dbReference>
<dbReference type="PROSITE" id="PS51257">
    <property type="entry name" value="PROKAR_LIPOPROTEIN"/>
    <property type="match status" value="1"/>
</dbReference>
<dbReference type="Proteomes" id="UP001432059">
    <property type="component" value="Chromosome"/>
</dbReference>
<protein>
    <recommendedName>
        <fullName evidence="3">DUF4595 domain-containing protein</fullName>
    </recommendedName>
</protein>
<proteinExistence type="predicted"/>
<evidence type="ECO:0000313" key="1">
    <source>
        <dbReference type="EMBL" id="WOC51078.1"/>
    </source>
</evidence>
<evidence type="ECO:0000313" key="2">
    <source>
        <dbReference type="Proteomes" id="UP001432059"/>
    </source>
</evidence>